<feature type="domain" description="HMG box" evidence="5">
    <location>
        <begin position="1"/>
        <end position="70"/>
    </location>
</feature>
<dbReference type="GO" id="GO:0005634">
    <property type="term" value="C:nucleus"/>
    <property type="evidence" value="ECO:0007669"/>
    <property type="project" value="UniProtKB-UniRule"/>
</dbReference>
<dbReference type="EMBL" id="KB469296">
    <property type="protein sequence ID" value="EPQ61127.1"/>
    <property type="molecule type" value="Genomic_DNA"/>
</dbReference>
<accession>S7QP83</accession>
<feature type="compositionally biased region" description="Basic and acidic residues" evidence="4">
    <location>
        <begin position="54"/>
        <end position="71"/>
    </location>
</feature>
<feature type="DNA-binding region" description="HMG box" evidence="3">
    <location>
        <begin position="1"/>
        <end position="70"/>
    </location>
</feature>
<keyword evidence="1 3" id="KW-0238">DNA-binding</keyword>
<dbReference type="Proteomes" id="UP000030669">
    <property type="component" value="Unassembled WGS sequence"/>
</dbReference>
<dbReference type="PANTHER" id="PTHR45789">
    <property type="entry name" value="FI18025P1"/>
    <property type="match status" value="1"/>
</dbReference>
<organism evidence="6 7">
    <name type="scientific">Gloeophyllum trabeum (strain ATCC 11539 / FP-39264 / Madison 617)</name>
    <name type="common">Brown rot fungus</name>
    <dbReference type="NCBI Taxonomy" id="670483"/>
    <lineage>
        <taxon>Eukaryota</taxon>
        <taxon>Fungi</taxon>
        <taxon>Dikarya</taxon>
        <taxon>Basidiomycota</taxon>
        <taxon>Agaricomycotina</taxon>
        <taxon>Agaricomycetes</taxon>
        <taxon>Gloeophyllales</taxon>
        <taxon>Gloeophyllaceae</taxon>
        <taxon>Gloeophyllum</taxon>
    </lineage>
</organism>
<dbReference type="HOGENOM" id="CLU_082854_6_2_1"/>
<dbReference type="GO" id="GO:0000981">
    <property type="term" value="F:DNA-binding transcription factor activity, RNA polymerase II-specific"/>
    <property type="evidence" value="ECO:0007669"/>
    <property type="project" value="TreeGrafter"/>
</dbReference>
<reference evidence="6 7" key="1">
    <citation type="journal article" date="2012" name="Science">
        <title>The Paleozoic origin of enzymatic lignin decomposition reconstructed from 31 fungal genomes.</title>
        <authorList>
            <person name="Floudas D."/>
            <person name="Binder M."/>
            <person name="Riley R."/>
            <person name="Barry K."/>
            <person name="Blanchette R.A."/>
            <person name="Henrissat B."/>
            <person name="Martinez A.T."/>
            <person name="Otillar R."/>
            <person name="Spatafora J.W."/>
            <person name="Yadav J.S."/>
            <person name="Aerts A."/>
            <person name="Benoit I."/>
            <person name="Boyd A."/>
            <person name="Carlson A."/>
            <person name="Copeland A."/>
            <person name="Coutinho P.M."/>
            <person name="de Vries R.P."/>
            <person name="Ferreira P."/>
            <person name="Findley K."/>
            <person name="Foster B."/>
            <person name="Gaskell J."/>
            <person name="Glotzer D."/>
            <person name="Gorecki P."/>
            <person name="Heitman J."/>
            <person name="Hesse C."/>
            <person name="Hori C."/>
            <person name="Igarashi K."/>
            <person name="Jurgens J.A."/>
            <person name="Kallen N."/>
            <person name="Kersten P."/>
            <person name="Kohler A."/>
            <person name="Kuees U."/>
            <person name="Kumar T.K.A."/>
            <person name="Kuo A."/>
            <person name="LaButti K."/>
            <person name="Larrondo L.F."/>
            <person name="Lindquist E."/>
            <person name="Ling A."/>
            <person name="Lombard V."/>
            <person name="Lucas S."/>
            <person name="Lundell T."/>
            <person name="Martin R."/>
            <person name="McLaughlin D.J."/>
            <person name="Morgenstern I."/>
            <person name="Morin E."/>
            <person name="Murat C."/>
            <person name="Nagy L.G."/>
            <person name="Nolan M."/>
            <person name="Ohm R.A."/>
            <person name="Patyshakuliyeva A."/>
            <person name="Rokas A."/>
            <person name="Ruiz-Duenas F.J."/>
            <person name="Sabat G."/>
            <person name="Salamov A."/>
            <person name="Samejima M."/>
            <person name="Schmutz J."/>
            <person name="Slot J.C."/>
            <person name="St John F."/>
            <person name="Stenlid J."/>
            <person name="Sun H."/>
            <person name="Sun S."/>
            <person name="Syed K."/>
            <person name="Tsang A."/>
            <person name="Wiebenga A."/>
            <person name="Young D."/>
            <person name="Pisabarro A."/>
            <person name="Eastwood D.C."/>
            <person name="Martin F."/>
            <person name="Cullen D."/>
            <person name="Grigoriev I.V."/>
            <person name="Hibbett D.S."/>
        </authorList>
    </citation>
    <scope>NUCLEOTIDE SEQUENCE [LARGE SCALE GENOMIC DNA]</scope>
    <source>
        <strain evidence="6 7">ATCC 11539</strain>
    </source>
</reference>
<dbReference type="AlphaFoldDB" id="S7QP83"/>
<dbReference type="InterPro" id="IPR051356">
    <property type="entry name" value="SOX/SOX-like_TF"/>
</dbReference>
<feature type="non-terminal residue" evidence="6">
    <location>
        <position position="83"/>
    </location>
</feature>
<dbReference type="SMART" id="SM00398">
    <property type="entry name" value="HMG"/>
    <property type="match status" value="1"/>
</dbReference>
<dbReference type="RefSeq" id="XP_007860142.1">
    <property type="nucleotide sequence ID" value="XM_007861951.1"/>
</dbReference>
<feature type="region of interest" description="Disordered" evidence="4">
    <location>
        <begin position="50"/>
        <end position="83"/>
    </location>
</feature>
<dbReference type="PROSITE" id="PS50118">
    <property type="entry name" value="HMG_BOX_2"/>
    <property type="match status" value="1"/>
</dbReference>
<evidence type="ECO:0000256" key="4">
    <source>
        <dbReference type="SAM" id="MobiDB-lite"/>
    </source>
</evidence>
<evidence type="ECO:0000313" key="6">
    <source>
        <dbReference type="EMBL" id="EPQ61127.1"/>
    </source>
</evidence>
<gene>
    <name evidence="6" type="ORF">GLOTRDRAFT_28355</name>
</gene>
<evidence type="ECO:0000256" key="3">
    <source>
        <dbReference type="PROSITE-ProRule" id="PRU00267"/>
    </source>
</evidence>
<dbReference type="CDD" id="cd01389">
    <property type="entry name" value="HMG-box_ROX1-like"/>
    <property type="match status" value="1"/>
</dbReference>
<evidence type="ECO:0000259" key="5">
    <source>
        <dbReference type="PROSITE" id="PS50118"/>
    </source>
</evidence>
<dbReference type="InterPro" id="IPR009071">
    <property type="entry name" value="HMG_box_dom"/>
</dbReference>
<dbReference type="KEGG" id="gtr:GLOTRDRAFT_28355"/>
<dbReference type="SUPFAM" id="SSF47095">
    <property type="entry name" value="HMG-box"/>
    <property type="match status" value="1"/>
</dbReference>
<dbReference type="GO" id="GO:0000978">
    <property type="term" value="F:RNA polymerase II cis-regulatory region sequence-specific DNA binding"/>
    <property type="evidence" value="ECO:0007669"/>
    <property type="project" value="TreeGrafter"/>
</dbReference>
<proteinExistence type="predicted"/>
<dbReference type="eggNOG" id="KOG0527">
    <property type="taxonomic scope" value="Eukaryota"/>
</dbReference>
<keyword evidence="7" id="KW-1185">Reference proteome</keyword>
<dbReference type="PANTHER" id="PTHR45789:SF2">
    <property type="entry name" value="FI18025P1"/>
    <property type="match status" value="1"/>
</dbReference>
<dbReference type="Pfam" id="PF00505">
    <property type="entry name" value="HMG_box"/>
    <property type="match status" value="1"/>
</dbReference>
<evidence type="ECO:0000256" key="1">
    <source>
        <dbReference type="ARBA" id="ARBA00023125"/>
    </source>
</evidence>
<dbReference type="InterPro" id="IPR036910">
    <property type="entry name" value="HMG_box_dom_sf"/>
</dbReference>
<protein>
    <recommendedName>
        <fullName evidence="5">HMG box domain-containing protein</fullName>
    </recommendedName>
</protein>
<feature type="non-terminal residue" evidence="6">
    <location>
        <position position="1"/>
    </location>
</feature>
<evidence type="ECO:0000256" key="2">
    <source>
        <dbReference type="ARBA" id="ARBA00023242"/>
    </source>
</evidence>
<dbReference type="OMA" id="YKYSPVY"/>
<evidence type="ECO:0000313" key="7">
    <source>
        <dbReference type="Proteomes" id="UP000030669"/>
    </source>
</evidence>
<name>S7QP83_GLOTA</name>
<sequence length="83" mass="9766">IPRPPNAFIMFRKDLVRGGWLKESVERDQRCHSRVAGHVWNSLSPEQRAPYHAAAEREKQEHARLYPDYKYHPSGQKKKGSKR</sequence>
<dbReference type="GeneID" id="19305245"/>
<dbReference type="OrthoDB" id="6247875at2759"/>
<keyword evidence="2 3" id="KW-0539">Nucleus</keyword>
<dbReference type="Gene3D" id="1.10.30.10">
    <property type="entry name" value="High mobility group box domain"/>
    <property type="match status" value="1"/>
</dbReference>